<name>A0ABY9I856_9ACTN</name>
<organism evidence="2 3">
    <name type="scientific">Streptomyces laculatispora</name>
    <dbReference type="NCBI Taxonomy" id="887464"/>
    <lineage>
        <taxon>Bacteria</taxon>
        <taxon>Bacillati</taxon>
        <taxon>Actinomycetota</taxon>
        <taxon>Actinomycetes</taxon>
        <taxon>Kitasatosporales</taxon>
        <taxon>Streptomycetaceae</taxon>
        <taxon>Streptomyces</taxon>
    </lineage>
</organism>
<gene>
    <name evidence="2" type="ORF">P8A22_18660</name>
</gene>
<evidence type="ECO:0000313" key="2">
    <source>
        <dbReference type="EMBL" id="WLQ41821.1"/>
    </source>
</evidence>
<dbReference type="EMBL" id="CP120992">
    <property type="protein sequence ID" value="WLQ41821.1"/>
    <property type="molecule type" value="Genomic_DNA"/>
</dbReference>
<proteinExistence type="predicted"/>
<evidence type="ECO:0000256" key="1">
    <source>
        <dbReference type="SAM" id="MobiDB-lite"/>
    </source>
</evidence>
<dbReference type="Proteomes" id="UP001229952">
    <property type="component" value="Chromosome"/>
</dbReference>
<sequence length="91" mass="9166">MPETMSETRTTAIIAARALQGIGGGGLMSVTMVVLRELGGSQYESGNGSDGQGAGSTKSEDDSGTACASAALACWPPSRRTPACGRCVPRC</sequence>
<accession>A0ABY9I856</accession>
<keyword evidence="3" id="KW-1185">Reference proteome</keyword>
<evidence type="ECO:0000313" key="3">
    <source>
        <dbReference type="Proteomes" id="UP001229952"/>
    </source>
</evidence>
<feature type="region of interest" description="Disordered" evidence="1">
    <location>
        <begin position="41"/>
        <end position="64"/>
    </location>
</feature>
<reference evidence="2 3" key="1">
    <citation type="submission" date="2023-03" db="EMBL/GenBank/DDBJ databases">
        <title>Isolation and description of six Streptomyces strains from soil environments, able to metabolize different microbial glucans.</title>
        <authorList>
            <person name="Widen T."/>
            <person name="Larsbrink J."/>
        </authorList>
    </citation>
    <scope>NUCLEOTIDE SEQUENCE [LARGE SCALE GENOMIC DNA]</scope>
    <source>
        <strain evidence="2 3">Mut2</strain>
    </source>
</reference>
<protein>
    <submittedName>
        <fullName evidence="2">Uncharacterized protein</fullName>
    </submittedName>
</protein>
<dbReference type="RefSeq" id="WP_306088795.1">
    <property type="nucleotide sequence ID" value="NZ_CP120992.1"/>
</dbReference>